<reference evidence="3 4" key="1">
    <citation type="submission" date="2016-11" db="EMBL/GenBank/DDBJ databases">
        <authorList>
            <person name="Jaros S."/>
            <person name="Januszkiewicz K."/>
            <person name="Wedrychowicz H."/>
        </authorList>
    </citation>
    <scope>NUCLEOTIDE SEQUENCE [LARGE SCALE GENOMIC DNA]</scope>
    <source>
        <strain evidence="3 4">DSM 15930</strain>
    </source>
</reference>
<sequence>MKQCITEFLNRSWTKEEKFLVILSATLVGIVAGFIFSPFQKGISVFSHNGSNNSNNGNPQDPTIEEEVCEEQ</sequence>
<dbReference type="RefSeq" id="WP_073284229.1">
    <property type="nucleotide sequence ID" value="NZ_FRCP01000007.1"/>
</dbReference>
<dbReference type="AlphaFoldDB" id="A0A1M7GSH7"/>
<keyword evidence="2" id="KW-0812">Transmembrane</keyword>
<dbReference type="STRING" id="1120996.SAMN02746066_01095"/>
<feature type="compositionally biased region" description="Acidic residues" evidence="1">
    <location>
        <begin position="63"/>
        <end position="72"/>
    </location>
</feature>
<feature type="region of interest" description="Disordered" evidence="1">
    <location>
        <begin position="48"/>
        <end position="72"/>
    </location>
</feature>
<evidence type="ECO:0000256" key="2">
    <source>
        <dbReference type="SAM" id="Phobius"/>
    </source>
</evidence>
<feature type="transmembrane region" description="Helical" evidence="2">
    <location>
        <begin position="20"/>
        <end position="39"/>
    </location>
</feature>
<evidence type="ECO:0000313" key="3">
    <source>
        <dbReference type="EMBL" id="SHM19292.1"/>
    </source>
</evidence>
<dbReference type="Proteomes" id="UP000184038">
    <property type="component" value="Unassembled WGS sequence"/>
</dbReference>
<gene>
    <name evidence="3" type="ORF">SAMN02746066_01095</name>
</gene>
<feature type="compositionally biased region" description="Low complexity" evidence="1">
    <location>
        <begin position="49"/>
        <end position="58"/>
    </location>
</feature>
<organism evidence="3 4">
    <name type="scientific">Anaerosporobacter mobilis DSM 15930</name>
    <dbReference type="NCBI Taxonomy" id="1120996"/>
    <lineage>
        <taxon>Bacteria</taxon>
        <taxon>Bacillati</taxon>
        <taxon>Bacillota</taxon>
        <taxon>Clostridia</taxon>
        <taxon>Lachnospirales</taxon>
        <taxon>Lachnospiraceae</taxon>
        <taxon>Anaerosporobacter</taxon>
    </lineage>
</organism>
<evidence type="ECO:0000256" key="1">
    <source>
        <dbReference type="SAM" id="MobiDB-lite"/>
    </source>
</evidence>
<keyword evidence="4" id="KW-1185">Reference proteome</keyword>
<accession>A0A1M7GSH7</accession>
<dbReference type="EMBL" id="FRCP01000007">
    <property type="protein sequence ID" value="SHM19292.1"/>
    <property type="molecule type" value="Genomic_DNA"/>
</dbReference>
<evidence type="ECO:0000313" key="4">
    <source>
        <dbReference type="Proteomes" id="UP000184038"/>
    </source>
</evidence>
<keyword evidence="2" id="KW-0472">Membrane</keyword>
<protein>
    <submittedName>
        <fullName evidence="3">Uncharacterized protein</fullName>
    </submittedName>
</protein>
<proteinExistence type="predicted"/>
<name>A0A1M7GSH7_9FIRM</name>
<dbReference type="OrthoDB" id="2914590at2"/>
<keyword evidence="2" id="KW-1133">Transmembrane helix</keyword>